<organism evidence="2 3">
    <name type="scientific">Litorilituus sediminis</name>
    <dbReference type="NCBI Taxonomy" id="718192"/>
    <lineage>
        <taxon>Bacteria</taxon>
        <taxon>Pseudomonadati</taxon>
        <taxon>Pseudomonadota</taxon>
        <taxon>Gammaproteobacteria</taxon>
        <taxon>Alteromonadales</taxon>
        <taxon>Colwelliaceae</taxon>
        <taxon>Litorilituus</taxon>
    </lineage>
</organism>
<accession>A0A4P6P6V3</accession>
<evidence type="ECO:0000256" key="1">
    <source>
        <dbReference type="SAM" id="Phobius"/>
    </source>
</evidence>
<dbReference type="AlphaFoldDB" id="A0A4P6P6V3"/>
<reference evidence="2 3" key="1">
    <citation type="submission" date="2018-12" db="EMBL/GenBank/DDBJ databases">
        <title>Complete genome of Litorilituus sediminis.</title>
        <authorList>
            <person name="Liu A."/>
            <person name="Rong J."/>
        </authorList>
    </citation>
    <scope>NUCLEOTIDE SEQUENCE [LARGE SCALE GENOMIC DNA]</scope>
    <source>
        <strain evidence="2 3">JCM 17549</strain>
    </source>
</reference>
<evidence type="ECO:0000313" key="2">
    <source>
        <dbReference type="EMBL" id="QBG37361.1"/>
    </source>
</evidence>
<keyword evidence="1" id="KW-0812">Transmembrane</keyword>
<feature type="transmembrane region" description="Helical" evidence="1">
    <location>
        <begin position="135"/>
        <end position="160"/>
    </location>
</feature>
<keyword evidence="1" id="KW-1133">Transmembrane helix</keyword>
<evidence type="ECO:0000313" key="3">
    <source>
        <dbReference type="Proteomes" id="UP000290244"/>
    </source>
</evidence>
<dbReference type="InterPro" id="IPR022584">
    <property type="entry name" value="DUF2937"/>
</dbReference>
<dbReference type="EMBL" id="CP034759">
    <property type="protein sequence ID" value="QBG37361.1"/>
    <property type="molecule type" value="Genomic_DNA"/>
</dbReference>
<name>A0A4P6P6V3_9GAMM</name>
<keyword evidence="3" id="KW-1185">Reference proteome</keyword>
<dbReference type="KEGG" id="lsd:EMK97_17250"/>
<dbReference type="Pfam" id="PF11157">
    <property type="entry name" value="DUF2937"/>
    <property type="match status" value="1"/>
</dbReference>
<keyword evidence="1" id="KW-0472">Membrane</keyword>
<dbReference type="Proteomes" id="UP000290244">
    <property type="component" value="Chromosome"/>
</dbReference>
<proteinExistence type="predicted"/>
<sequence length="178" mass="20358">MFMRLIDKLIFGLSLIIALQVPQLADHYQQFIFGLYQATHAQVLGYQQTARLHEYEDVNAMIAHHLQNDVKSVRTDAQQKLDTLALHQSLIELNQVFETGNLIEKAYTMLQPAHFSYLEKTLTHFTLGVPLSANAIGFSVVFALLLNLVITSPVLLFTYVRKRRQRAHALMPSKEKHD</sequence>
<protein>
    <submittedName>
        <fullName evidence="2">DUF2937 family protein</fullName>
    </submittedName>
</protein>
<gene>
    <name evidence="2" type="ORF">EMK97_17250</name>
</gene>
<dbReference type="OrthoDB" id="7021410at2"/>